<gene>
    <name evidence="1" type="ORF">GO738_13370</name>
</gene>
<dbReference type="EMBL" id="WPOC01000028">
    <property type="protein sequence ID" value="MVN16316.1"/>
    <property type="molecule type" value="Genomic_DNA"/>
</dbReference>
<keyword evidence="2" id="KW-1185">Reference proteome</keyword>
<dbReference type="AlphaFoldDB" id="A0A6N8ILY0"/>
<dbReference type="Proteomes" id="UP000468327">
    <property type="component" value="Unassembled WGS sequence"/>
</dbReference>
<reference evidence="1 2" key="1">
    <citation type="submission" date="2019-11" db="EMBL/GenBank/DDBJ databases">
        <title>Whole genome shotgun sequencing (WGS) data from Adlercreutzia equolifaciens ResAG-91, Eggerthella lenta MRI-F36, MRI-F37, MRI-F40, ResAG-49, ResAG-88, ResAG-121, ResAG-145, and Gordonibacter sp. ResAG-5, ResAG-26, ResAG-43, ResAG-50, ResAG-59.</title>
        <authorList>
            <person name="Stoll D.A."/>
            <person name="Danylec N."/>
            <person name="Franz C.M.A.P."/>
            <person name="Huch M."/>
        </authorList>
    </citation>
    <scope>NUCLEOTIDE SEQUENCE [LARGE SCALE GENOMIC DNA]</scope>
    <source>
        <strain evidence="1 2">ResAG-59</strain>
    </source>
</reference>
<organism evidence="1 2">
    <name type="scientific">Gordonibacter urolithinfaciens</name>
    <dbReference type="NCBI Taxonomy" id="1335613"/>
    <lineage>
        <taxon>Bacteria</taxon>
        <taxon>Bacillati</taxon>
        <taxon>Actinomycetota</taxon>
        <taxon>Coriobacteriia</taxon>
        <taxon>Eggerthellales</taxon>
        <taxon>Eggerthellaceae</taxon>
        <taxon>Gordonibacter</taxon>
    </lineage>
</organism>
<comment type="caution">
    <text evidence="1">The sequence shown here is derived from an EMBL/GenBank/DDBJ whole genome shotgun (WGS) entry which is preliminary data.</text>
</comment>
<evidence type="ECO:0000313" key="2">
    <source>
        <dbReference type="Proteomes" id="UP000468327"/>
    </source>
</evidence>
<dbReference type="Pfam" id="PF08843">
    <property type="entry name" value="AbiEii"/>
    <property type="match status" value="1"/>
</dbReference>
<name>A0A6N8ILY0_9ACTN</name>
<protein>
    <recommendedName>
        <fullName evidence="3">Nucleotidyl transferase AbiEii/AbiGii toxin family protein</fullName>
    </recommendedName>
</protein>
<proteinExistence type="predicted"/>
<evidence type="ECO:0008006" key="3">
    <source>
        <dbReference type="Google" id="ProtNLM"/>
    </source>
</evidence>
<evidence type="ECO:0000313" key="1">
    <source>
        <dbReference type="EMBL" id="MVN16316.1"/>
    </source>
</evidence>
<sequence length="277" mass="30777">MSKARPNSRRNLDIAIERVSVERGDPLRLRTALANAIVGQMLPSGTVKGGGALKLRYGDAATRFTRDLDTARASSIEAYIEELERNLERGWNGFTGRVVPRKPARPKNVPEGYVMQPYSIKLEYNRKPWLTVELEVGHNEIGDADAPEPIMSPDIAGVFVELGFPVPDPIGLMPLHHQIAQKLHGLTEEGSARAHDLVDLQIILANSDIDLILTRKTCARLFAYRNLQEWPPFIRVGEGWEALYDRQAADLNVLPSVGEAAAWANELVSRIDAAKMR</sequence>
<dbReference type="InterPro" id="IPR014942">
    <property type="entry name" value="AbiEii"/>
</dbReference>
<accession>A0A6N8ILY0</accession>
<dbReference type="RefSeq" id="WP_157006440.1">
    <property type="nucleotide sequence ID" value="NZ_DBEZYS010000081.1"/>
</dbReference>